<dbReference type="GO" id="GO:0015074">
    <property type="term" value="P:DNA integration"/>
    <property type="evidence" value="ECO:0007669"/>
    <property type="project" value="UniProtKB-KW"/>
</dbReference>
<protein>
    <submittedName>
        <fullName evidence="6">Site-specific recombinase XerD</fullName>
    </submittedName>
</protein>
<keyword evidence="4" id="KW-0233">DNA recombination</keyword>
<dbReference type="InterPro" id="IPR011010">
    <property type="entry name" value="DNA_brk_join_enz"/>
</dbReference>
<dbReference type="EMBL" id="FOHZ01000008">
    <property type="protein sequence ID" value="SET35551.1"/>
    <property type="molecule type" value="Genomic_DNA"/>
</dbReference>
<name>A0A1I0DSJ5_9GAMM</name>
<dbReference type="InterPro" id="IPR025166">
    <property type="entry name" value="Integrase_DNA_bind_dom"/>
</dbReference>
<reference evidence="7" key="1">
    <citation type="submission" date="2016-10" db="EMBL/GenBank/DDBJ databases">
        <authorList>
            <person name="Varghese N."/>
            <person name="Submissions S."/>
        </authorList>
    </citation>
    <scope>NUCLEOTIDE SEQUENCE [LARGE SCALE GENOMIC DNA]</scope>
    <source>
        <strain evidence="7">CGMCC 1.6489</strain>
    </source>
</reference>
<dbReference type="PANTHER" id="PTHR30629">
    <property type="entry name" value="PROPHAGE INTEGRASE"/>
    <property type="match status" value="1"/>
</dbReference>
<dbReference type="Proteomes" id="UP000198762">
    <property type="component" value="Unassembled WGS sequence"/>
</dbReference>
<dbReference type="PROSITE" id="PS51898">
    <property type="entry name" value="TYR_RECOMBINASE"/>
    <property type="match status" value="1"/>
</dbReference>
<evidence type="ECO:0000256" key="4">
    <source>
        <dbReference type="ARBA" id="ARBA00023172"/>
    </source>
</evidence>
<dbReference type="PANTHER" id="PTHR30629:SF2">
    <property type="entry name" value="PROPHAGE INTEGRASE INTS-RELATED"/>
    <property type="match status" value="1"/>
</dbReference>
<dbReference type="STRING" id="430453.SAMN04487962_1087"/>
<dbReference type="Gene3D" id="3.30.160.390">
    <property type="entry name" value="Integrase, DNA-binding domain"/>
    <property type="match status" value="1"/>
</dbReference>
<dbReference type="AlphaFoldDB" id="A0A1I0DSJ5"/>
<evidence type="ECO:0000256" key="3">
    <source>
        <dbReference type="ARBA" id="ARBA00023125"/>
    </source>
</evidence>
<evidence type="ECO:0000313" key="7">
    <source>
        <dbReference type="Proteomes" id="UP000198762"/>
    </source>
</evidence>
<accession>A0A1I0DSJ5</accession>
<keyword evidence="2" id="KW-0229">DNA integration</keyword>
<dbReference type="InterPro" id="IPR050808">
    <property type="entry name" value="Phage_Integrase"/>
</dbReference>
<dbReference type="RefSeq" id="WP_091851047.1">
    <property type="nucleotide sequence ID" value="NZ_FOHZ01000008.1"/>
</dbReference>
<keyword evidence="3" id="KW-0238">DNA-binding</keyword>
<keyword evidence="7" id="KW-1185">Reference proteome</keyword>
<comment type="similarity">
    <text evidence="1">Belongs to the 'phage' integrase family.</text>
</comment>
<evidence type="ECO:0000256" key="2">
    <source>
        <dbReference type="ARBA" id="ARBA00022908"/>
    </source>
</evidence>
<dbReference type="InterPro" id="IPR038488">
    <property type="entry name" value="Integrase_DNA-bd_sf"/>
</dbReference>
<evidence type="ECO:0000256" key="1">
    <source>
        <dbReference type="ARBA" id="ARBA00008857"/>
    </source>
</evidence>
<dbReference type="InterPro" id="IPR002104">
    <property type="entry name" value="Integrase_catalytic"/>
</dbReference>
<dbReference type="SUPFAM" id="SSF56349">
    <property type="entry name" value="DNA breaking-rejoining enzymes"/>
    <property type="match status" value="1"/>
</dbReference>
<dbReference type="Pfam" id="PF13356">
    <property type="entry name" value="Arm-DNA-bind_3"/>
    <property type="match status" value="1"/>
</dbReference>
<proteinExistence type="inferred from homology"/>
<organism evidence="6 7">
    <name type="scientific">Marinobacter segnicrescens</name>
    <dbReference type="NCBI Taxonomy" id="430453"/>
    <lineage>
        <taxon>Bacteria</taxon>
        <taxon>Pseudomonadati</taxon>
        <taxon>Pseudomonadota</taxon>
        <taxon>Gammaproteobacteria</taxon>
        <taxon>Pseudomonadales</taxon>
        <taxon>Marinobacteraceae</taxon>
        <taxon>Marinobacter</taxon>
    </lineage>
</organism>
<dbReference type="OrthoDB" id="9795573at2"/>
<dbReference type="Gene3D" id="1.10.150.130">
    <property type="match status" value="1"/>
</dbReference>
<gene>
    <name evidence="6" type="ORF">SAMN04487962_1087</name>
</gene>
<dbReference type="GO" id="GO:0003677">
    <property type="term" value="F:DNA binding"/>
    <property type="evidence" value="ECO:0007669"/>
    <property type="project" value="UniProtKB-KW"/>
</dbReference>
<sequence length="392" mass="44378">MDKHFKFTDARIRALPANPASASSTDLEVSDSEITGLKCLSGKSGRKRFLLRYVYRGRKRSIALGKFPDIDVAAARKAAQQYRALLAEGRDPKEEHDALRLRPTVSEFFWHTFLPMQKKHKRTWNRDAQRFRDHIEPALGDIVYDELRASHVQQLQLFLNAPTKDREALSEATCNRVLAILKTMGQSAVRLDVVSANEAMKIRLLREDNARTRFLDAQELKRLIQVALAFEDRFIGGFVAMLAITGCRNSEIRTALWSNLNLADRSLFIPMTKSGKSRVVYLSDMALEILKGLPRVPGNPHIFPGRKPGKPLTNCRKSFRQMLLRAGIEDVDDIVLHTLRHSVASNLVSAGCSIYDVKAQLAHSSLQSTQRYAKLTVDRQRDTSERMAQLVQ</sequence>
<dbReference type="InterPro" id="IPR013762">
    <property type="entry name" value="Integrase-like_cat_sf"/>
</dbReference>
<dbReference type="Gene3D" id="1.10.443.10">
    <property type="entry name" value="Intergrase catalytic core"/>
    <property type="match status" value="1"/>
</dbReference>
<evidence type="ECO:0000313" key="6">
    <source>
        <dbReference type="EMBL" id="SET35551.1"/>
    </source>
</evidence>
<dbReference type="CDD" id="cd00796">
    <property type="entry name" value="INT_Rci_Hp1_C"/>
    <property type="match status" value="1"/>
</dbReference>
<evidence type="ECO:0000259" key="5">
    <source>
        <dbReference type="PROSITE" id="PS51898"/>
    </source>
</evidence>
<dbReference type="InterPro" id="IPR010998">
    <property type="entry name" value="Integrase_recombinase_N"/>
</dbReference>
<dbReference type="Pfam" id="PF00589">
    <property type="entry name" value="Phage_integrase"/>
    <property type="match status" value="1"/>
</dbReference>
<dbReference type="GO" id="GO:0006310">
    <property type="term" value="P:DNA recombination"/>
    <property type="evidence" value="ECO:0007669"/>
    <property type="project" value="UniProtKB-KW"/>
</dbReference>
<feature type="domain" description="Tyr recombinase" evidence="5">
    <location>
        <begin position="210"/>
        <end position="385"/>
    </location>
</feature>